<reference evidence="11" key="1">
    <citation type="submission" date="2025-08" db="UniProtKB">
        <authorList>
            <consortium name="RefSeq"/>
        </authorList>
    </citation>
    <scope>IDENTIFICATION</scope>
    <source>
        <tissue evidence="11">Liver</tissue>
    </source>
</reference>
<dbReference type="SMART" id="SM00272">
    <property type="entry name" value="END"/>
    <property type="match status" value="2"/>
</dbReference>
<evidence type="ECO:0000256" key="2">
    <source>
        <dbReference type="ARBA" id="ARBA00010959"/>
    </source>
</evidence>
<evidence type="ECO:0000313" key="11">
    <source>
        <dbReference type="RefSeq" id="XP_015743079.1"/>
    </source>
</evidence>
<dbReference type="RefSeq" id="XP_015743079.1">
    <property type="nucleotide sequence ID" value="XM_015887593.2"/>
</dbReference>
<protein>
    <submittedName>
        <fullName evidence="11">Endothelin-2</fullName>
    </submittedName>
</protein>
<organism evidence="10 11">
    <name type="scientific">Python bivittatus</name>
    <name type="common">Burmese python</name>
    <name type="synonym">Python molurus bivittatus</name>
    <dbReference type="NCBI Taxonomy" id="176946"/>
    <lineage>
        <taxon>Eukaryota</taxon>
        <taxon>Metazoa</taxon>
        <taxon>Chordata</taxon>
        <taxon>Craniata</taxon>
        <taxon>Vertebrata</taxon>
        <taxon>Euteleostomi</taxon>
        <taxon>Lepidosauria</taxon>
        <taxon>Squamata</taxon>
        <taxon>Bifurcata</taxon>
        <taxon>Unidentata</taxon>
        <taxon>Episquamata</taxon>
        <taxon>Toxicofera</taxon>
        <taxon>Serpentes</taxon>
        <taxon>Henophidia</taxon>
        <taxon>Pythonidae</taxon>
        <taxon>Python</taxon>
    </lineage>
</organism>
<feature type="domain" description="Endothelin-like toxin" evidence="9">
    <location>
        <begin position="42"/>
        <end position="63"/>
    </location>
</feature>
<dbReference type="OrthoDB" id="9362154at2759"/>
<dbReference type="Pfam" id="PF00322">
    <property type="entry name" value="Endothelin"/>
    <property type="match status" value="1"/>
</dbReference>
<evidence type="ECO:0000256" key="3">
    <source>
        <dbReference type="ARBA" id="ARBA00022525"/>
    </source>
</evidence>
<keyword evidence="6" id="KW-1213">G-protein coupled receptor impairing toxin</keyword>
<accession>A0A9F3QR73</accession>
<sequence length="138" mass="15663">MVNSPSCFFSFAVALCVLLQEGQATTESHLPAANGRHQRTKRCSCINWMDKECIYFCHLDIIWINTPSHSAPYGLGSPRVRQKRSLRRCECLHFKDSICATFCHGKPRDPPKIQLPMGTGVLAKLLQSKNLKLDERNF</sequence>
<feature type="chain" id="PRO_5039896461" evidence="8">
    <location>
        <begin position="25"/>
        <end position="138"/>
    </location>
</feature>
<dbReference type="PRINTS" id="PR00365">
    <property type="entry name" value="ENDOTHELIN"/>
</dbReference>
<proteinExistence type="inferred from homology"/>
<dbReference type="GO" id="GO:0014826">
    <property type="term" value="P:vein smooth muscle contraction"/>
    <property type="evidence" value="ECO:0007669"/>
    <property type="project" value="TreeGrafter"/>
</dbReference>
<dbReference type="PANTHER" id="PTHR13874:SF9">
    <property type="entry name" value="ENDOTHELIN-2"/>
    <property type="match status" value="1"/>
</dbReference>
<dbReference type="GO" id="GO:0005179">
    <property type="term" value="F:hormone activity"/>
    <property type="evidence" value="ECO:0007669"/>
    <property type="project" value="TreeGrafter"/>
</dbReference>
<dbReference type="PROSITE" id="PS00270">
    <property type="entry name" value="ENDOTHELIN"/>
    <property type="match status" value="2"/>
</dbReference>
<evidence type="ECO:0000259" key="9">
    <source>
        <dbReference type="SMART" id="SM00272"/>
    </source>
</evidence>
<dbReference type="GO" id="GO:0006874">
    <property type="term" value="P:intracellular calcium ion homeostasis"/>
    <property type="evidence" value="ECO:0007669"/>
    <property type="project" value="TreeGrafter"/>
</dbReference>
<dbReference type="GO" id="GO:0003100">
    <property type="term" value="P:regulation of systemic arterial blood pressure by endothelin"/>
    <property type="evidence" value="ECO:0007669"/>
    <property type="project" value="TreeGrafter"/>
</dbReference>
<comment type="subcellular location">
    <subcellularLocation>
        <location evidence="1">Secreted</location>
    </subcellularLocation>
</comment>
<dbReference type="GO" id="GO:0005615">
    <property type="term" value="C:extracellular space"/>
    <property type="evidence" value="ECO:0007669"/>
    <property type="project" value="TreeGrafter"/>
</dbReference>
<keyword evidence="5" id="KW-0838">Vasoactive</keyword>
<dbReference type="KEGG" id="pbi:107326065"/>
<evidence type="ECO:0000256" key="8">
    <source>
        <dbReference type="SAM" id="SignalP"/>
    </source>
</evidence>
<gene>
    <name evidence="11" type="primary">EDN2</name>
</gene>
<dbReference type="PANTHER" id="PTHR13874">
    <property type="entry name" value="ENDOTHELIN"/>
    <property type="match status" value="1"/>
</dbReference>
<keyword evidence="7" id="KW-0839">Vasoconstrictor</keyword>
<feature type="signal peptide" evidence="8">
    <location>
        <begin position="1"/>
        <end position="24"/>
    </location>
</feature>
<dbReference type="InterPro" id="IPR019764">
    <property type="entry name" value="Endothelin_toxin_CS"/>
</dbReference>
<feature type="domain" description="Endothelin-like toxin" evidence="9">
    <location>
        <begin position="88"/>
        <end position="109"/>
    </location>
</feature>
<dbReference type="GO" id="GO:0031708">
    <property type="term" value="F:endothelin B receptor binding"/>
    <property type="evidence" value="ECO:0007669"/>
    <property type="project" value="TreeGrafter"/>
</dbReference>
<keyword evidence="4" id="KW-0123">Cardiotoxin</keyword>
<keyword evidence="10" id="KW-1185">Reference proteome</keyword>
<evidence type="ECO:0000313" key="10">
    <source>
        <dbReference type="Proteomes" id="UP000695026"/>
    </source>
</evidence>
<evidence type="ECO:0000256" key="6">
    <source>
        <dbReference type="ARBA" id="ARBA00023259"/>
    </source>
</evidence>
<dbReference type="AlphaFoldDB" id="A0A9F3QR73"/>
<dbReference type="GO" id="GO:0019229">
    <property type="term" value="P:regulation of vasoconstriction"/>
    <property type="evidence" value="ECO:0007669"/>
    <property type="project" value="InterPro"/>
</dbReference>
<keyword evidence="6" id="KW-0800">Toxin</keyword>
<dbReference type="InterPro" id="IPR020475">
    <property type="entry name" value="Endothelin"/>
</dbReference>
<comment type="similarity">
    <text evidence="2">Belongs to the endothelin/sarafotoxin family.</text>
</comment>
<evidence type="ECO:0000256" key="7">
    <source>
        <dbReference type="ARBA" id="ARBA00023322"/>
    </source>
</evidence>
<evidence type="ECO:0000256" key="4">
    <source>
        <dbReference type="ARBA" id="ARBA00022582"/>
    </source>
</evidence>
<name>A0A9F3QR73_PYTBI</name>
<dbReference type="CTD" id="1907"/>
<keyword evidence="3" id="KW-0964">Secreted</keyword>
<evidence type="ECO:0000256" key="1">
    <source>
        <dbReference type="ARBA" id="ARBA00004613"/>
    </source>
</evidence>
<dbReference type="GeneID" id="107326065"/>
<dbReference type="InterPro" id="IPR001928">
    <property type="entry name" value="Endothln-like_toxin"/>
</dbReference>
<evidence type="ECO:0000256" key="5">
    <source>
        <dbReference type="ARBA" id="ARBA00022858"/>
    </source>
</evidence>
<dbReference type="Proteomes" id="UP000695026">
    <property type="component" value="Unplaced"/>
</dbReference>
<dbReference type="OMA" id="PWKKNIW"/>
<keyword evidence="8" id="KW-0732">Signal</keyword>